<dbReference type="EMBL" id="JACHJI010000035">
    <property type="protein sequence ID" value="MBB4903609.1"/>
    <property type="molecule type" value="Genomic_DNA"/>
</dbReference>
<dbReference type="Pfam" id="PF02371">
    <property type="entry name" value="Transposase_20"/>
    <property type="match status" value="1"/>
</dbReference>
<evidence type="ECO:0000313" key="3">
    <source>
        <dbReference type="Proteomes" id="UP000579523"/>
    </source>
</evidence>
<feature type="domain" description="Transposase IS116/IS110/IS902 C-terminal" evidence="1">
    <location>
        <begin position="53"/>
        <end position="139"/>
    </location>
</feature>
<organism evidence="2 3">
    <name type="scientific">Streptomyces griseomycini</name>
    <dbReference type="NCBI Taxonomy" id="66895"/>
    <lineage>
        <taxon>Bacteria</taxon>
        <taxon>Bacillati</taxon>
        <taxon>Actinomycetota</taxon>
        <taxon>Actinomycetes</taxon>
        <taxon>Kitasatosporales</taxon>
        <taxon>Streptomycetaceae</taxon>
        <taxon>Streptomyces</taxon>
    </lineage>
</organism>
<dbReference type="GO" id="GO:0006313">
    <property type="term" value="P:DNA transposition"/>
    <property type="evidence" value="ECO:0007669"/>
    <property type="project" value="InterPro"/>
</dbReference>
<dbReference type="Proteomes" id="UP000579523">
    <property type="component" value="Unassembled WGS sequence"/>
</dbReference>
<proteinExistence type="predicted"/>
<evidence type="ECO:0000313" key="2">
    <source>
        <dbReference type="EMBL" id="MBB4903609.1"/>
    </source>
</evidence>
<dbReference type="PANTHER" id="PTHR33055">
    <property type="entry name" value="TRANSPOSASE FOR INSERTION SEQUENCE ELEMENT IS1111A"/>
    <property type="match status" value="1"/>
</dbReference>
<dbReference type="PANTHER" id="PTHR33055:SF3">
    <property type="entry name" value="PUTATIVE TRANSPOSASE FOR IS117-RELATED"/>
    <property type="match status" value="1"/>
</dbReference>
<dbReference type="GO" id="GO:0003677">
    <property type="term" value="F:DNA binding"/>
    <property type="evidence" value="ECO:0007669"/>
    <property type="project" value="InterPro"/>
</dbReference>
<reference evidence="2 3" key="1">
    <citation type="submission" date="2020-08" db="EMBL/GenBank/DDBJ databases">
        <title>Genomic Encyclopedia of Type Strains, Phase III (KMG-III): the genomes of soil and plant-associated and newly described type strains.</title>
        <authorList>
            <person name="Whitman W."/>
        </authorList>
    </citation>
    <scope>NUCLEOTIDE SEQUENCE [LARGE SCALE GENOMIC DNA]</scope>
    <source>
        <strain evidence="2 3">CECT 3273</strain>
    </source>
</reference>
<protein>
    <submittedName>
        <fullName evidence="2">Transposase</fullName>
    </submittedName>
</protein>
<sequence length="183" mass="19793">MEAAQAQHTALPGEQLAAAMVVRLAKGVMAPDEEIAELDALIEARFREHPHAEVIRSLPGMSARLGAEFIAATGGDMDAFGSADRLAGFAGLAPQPHDSGRVSGNLRRPRRYHRGLLRTMYLSALASLKSCPASKAYYQRQRGEGKGHKQALLALARRRINVLWAMIRDRECCHASLSAPVAA</sequence>
<accession>A0A7W7PYF8</accession>
<dbReference type="InterPro" id="IPR003346">
    <property type="entry name" value="Transposase_20"/>
</dbReference>
<gene>
    <name evidence="2" type="ORF">FHS37_007706</name>
</gene>
<dbReference type="InterPro" id="IPR047650">
    <property type="entry name" value="Transpos_IS110"/>
</dbReference>
<keyword evidence="3" id="KW-1185">Reference proteome</keyword>
<dbReference type="GO" id="GO:0004803">
    <property type="term" value="F:transposase activity"/>
    <property type="evidence" value="ECO:0007669"/>
    <property type="project" value="InterPro"/>
</dbReference>
<dbReference type="AlphaFoldDB" id="A0A7W7PYF8"/>
<evidence type="ECO:0000259" key="1">
    <source>
        <dbReference type="Pfam" id="PF02371"/>
    </source>
</evidence>
<comment type="caution">
    <text evidence="2">The sequence shown here is derived from an EMBL/GenBank/DDBJ whole genome shotgun (WGS) entry which is preliminary data.</text>
</comment>
<name>A0A7W7PYF8_9ACTN</name>